<evidence type="ECO:0000313" key="2">
    <source>
        <dbReference type="Proteomes" id="UP001560685"/>
    </source>
</evidence>
<evidence type="ECO:0000313" key="1">
    <source>
        <dbReference type="EMBL" id="MEX6633681.1"/>
    </source>
</evidence>
<keyword evidence="2" id="KW-1185">Reference proteome</keyword>
<dbReference type="InterPro" id="IPR021473">
    <property type="entry name" value="DUF3126"/>
</dbReference>
<sequence length="74" mass="8432">MDNVDIARLQKYLSTKFGMDNLTVRGRPNKDDSAEVYIGDEFIGVIFRDDEEGDVSYDFNMAILEIDLPERPAS</sequence>
<organism evidence="1 2">
    <name type="scientific">Hyphococcus lacteus</name>
    <dbReference type="NCBI Taxonomy" id="3143536"/>
    <lineage>
        <taxon>Bacteria</taxon>
        <taxon>Pseudomonadati</taxon>
        <taxon>Pseudomonadota</taxon>
        <taxon>Alphaproteobacteria</taxon>
        <taxon>Parvularculales</taxon>
        <taxon>Parvularculaceae</taxon>
        <taxon>Hyphococcus</taxon>
    </lineage>
</organism>
<protein>
    <submittedName>
        <fullName evidence="1">DUF3126 family protein</fullName>
    </submittedName>
</protein>
<dbReference type="Pfam" id="PF11324">
    <property type="entry name" value="DUF3126"/>
    <property type="match status" value="1"/>
</dbReference>
<dbReference type="RefSeq" id="WP_369314559.1">
    <property type="nucleotide sequence ID" value="NZ_JBEHZE010000001.1"/>
</dbReference>
<dbReference type="EMBL" id="JBEHZE010000001">
    <property type="protein sequence ID" value="MEX6633681.1"/>
    <property type="molecule type" value="Genomic_DNA"/>
</dbReference>
<gene>
    <name evidence="1" type="ORF">ABFZ84_08960</name>
</gene>
<reference evidence="1 2" key="1">
    <citation type="submission" date="2024-05" db="EMBL/GenBank/DDBJ databases">
        <title>Three bacterial strains, DH-69, EH-24, and ECK-19 isolated from coastal sediments.</title>
        <authorList>
            <person name="Ye Y.-Q."/>
            <person name="Du Z.-J."/>
        </authorList>
    </citation>
    <scope>NUCLEOTIDE SEQUENCE [LARGE SCALE GENOMIC DNA]</scope>
    <source>
        <strain evidence="1 2">ECK-19</strain>
    </source>
</reference>
<accession>A0ABV3Z4E9</accession>
<proteinExistence type="predicted"/>
<name>A0ABV3Z4E9_9PROT</name>
<dbReference type="Proteomes" id="UP001560685">
    <property type="component" value="Unassembled WGS sequence"/>
</dbReference>
<comment type="caution">
    <text evidence="1">The sequence shown here is derived from an EMBL/GenBank/DDBJ whole genome shotgun (WGS) entry which is preliminary data.</text>
</comment>